<protein>
    <submittedName>
        <fullName evidence="2">Uncharacterized protein</fullName>
    </submittedName>
</protein>
<dbReference type="EMBL" id="JBJQND010000001">
    <property type="protein sequence ID" value="KAL3889204.1"/>
    <property type="molecule type" value="Genomic_DNA"/>
</dbReference>
<reference evidence="2 3" key="1">
    <citation type="submission" date="2024-11" db="EMBL/GenBank/DDBJ databases">
        <title>Chromosome-level genome assembly of the freshwater bivalve Anodonta woodiana.</title>
        <authorList>
            <person name="Chen X."/>
        </authorList>
    </citation>
    <scope>NUCLEOTIDE SEQUENCE [LARGE SCALE GENOMIC DNA]</scope>
    <source>
        <strain evidence="2">MN2024</strain>
        <tissue evidence="2">Gills</tissue>
    </source>
</reference>
<evidence type="ECO:0000313" key="3">
    <source>
        <dbReference type="Proteomes" id="UP001634394"/>
    </source>
</evidence>
<sequence>MNNHVSYVNNINALGITTVWVVIILSHKIRANRANSPAGRPLSLHLLPDINIVKDHVCDVSEKEIDVCRMECAEETIYPCEEELFELCCLHMEETIGIYPKLLITEAINLYLRLRNWLLTQL</sequence>
<accession>A0ABD3XSL2</accession>
<name>A0ABD3XSL2_SINWO</name>
<proteinExistence type="predicted"/>
<dbReference type="AlphaFoldDB" id="A0ABD3XSL2"/>
<evidence type="ECO:0000256" key="1">
    <source>
        <dbReference type="SAM" id="Phobius"/>
    </source>
</evidence>
<organism evidence="2 3">
    <name type="scientific">Sinanodonta woodiana</name>
    <name type="common">Chinese pond mussel</name>
    <name type="synonym">Anodonta woodiana</name>
    <dbReference type="NCBI Taxonomy" id="1069815"/>
    <lineage>
        <taxon>Eukaryota</taxon>
        <taxon>Metazoa</taxon>
        <taxon>Spiralia</taxon>
        <taxon>Lophotrochozoa</taxon>
        <taxon>Mollusca</taxon>
        <taxon>Bivalvia</taxon>
        <taxon>Autobranchia</taxon>
        <taxon>Heteroconchia</taxon>
        <taxon>Palaeoheterodonta</taxon>
        <taxon>Unionida</taxon>
        <taxon>Unionoidea</taxon>
        <taxon>Unionidae</taxon>
        <taxon>Unioninae</taxon>
        <taxon>Sinanodonta</taxon>
    </lineage>
</organism>
<dbReference type="Proteomes" id="UP001634394">
    <property type="component" value="Unassembled WGS sequence"/>
</dbReference>
<gene>
    <name evidence="2" type="ORF">ACJMK2_001552</name>
</gene>
<keyword evidence="1" id="KW-1133">Transmembrane helix</keyword>
<feature type="transmembrane region" description="Helical" evidence="1">
    <location>
        <begin position="6"/>
        <end position="25"/>
    </location>
</feature>
<keyword evidence="1" id="KW-0812">Transmembrane</keyword>
<evidence type="ECO:0000313" key="2">
    <source>
        <dbReference type="EMBL" id="KAL3889204.1"/>
    </source>
</evidence>
<keyword evidence="1" id="KW-0472">Membrane</keyword>
<comment type="caution">
    <text evidence="2">The sequence shown here is derived from an EMBL/GenBank/DDBJ whole genome shotgun (WGS) entry which is preliminary data.</text>
</comment>
<keyword evidence="3" id="KW-1185">Reference proteome</keyword>